<organism evidence="12 13">
    <name type="scientific">Prevotella communis</name>
    <dbReference type="NCBI Taxonomy" id="2913614"/>
    <lineage>
        <taxon>Bacteria</taxon>
        <taxon>Pseudomonadati</taxon>
        <taxon>Bacteroidota</taxon>
        <taxon>Bacteroidia</taxon>
        <taxon>Bacteroidales</taxon>
        <taxon>Prevotellaceae</taxon>
        <taxon>Prevotella</taxon>
    </lineage>
</organism>
<keyword evidence="7 10" id="KW-0378">Hydrolase</keyword>
<evidence type="ECO:0000256" key="5">
    <source>
        <dbReference type="ARBA" id="ARBA00022747"/>
    </source>
</evidence>
<dbReference type="EMBL" id="FNIW01000003">
    <property type="protein sequence ID" value="SDN81406.1"/>
    <property type="molecule type" value="Genomic_DNA"/>
</dbReference>
<keyword evidence="3" id="KW-0540">Nuclease</keyword>
<dbReference type="Pfam" id="PF18766">
    <property type="entry name" value="SWI2_SNF2"/>
    <property type="match status" value="1"/>
</dbReference>
<dbReference type="AlphaFoldDB" id="A0A1H0EGK4"/>
<dbReference type="RefSeq" id="WP_091852041.1">
    <property type="nucleotide sequence ID" value="NZ_FNIW01000003.1"/>
</dbReference>
<dbReference type="InterPro" id="IPR040980">
    <property type="entry name" value="SWI2_SNF2"/>
</dbReference>
<dbReference type="Pfam" id="PF12008">
    <property type="entry name" value="EcoR124_C"/>
    <property type="match status" value="1"/>
</dbReference>
<dbReference type="OrthoDB" id="9758243at2"/>
<dbReference type="InterPro" id="IPR027417">
    <property type="entry name" value="P-loop_NTPase"/>
</dbReference>
<comment type="function">
    <text evidence="10">Subunit R is required for both nuclease and ATPase activities, but not for modification.</text>
</comment>
<accession>A0A1H0EGK4</accession>
<dbReference type="InterPro" id="IPR022625">
    <property type="entry name" value="TypeI_RM_Rsu_C"/>
</dbReference>
<proteinExistence type="inferred from homology"/>
<comment type="caution">
    <text evidence="12">The sequence shown here is derived from an EMBL/GenBank/DDBJ whole genome shotgun (WGS) entry which is preliminary data.</text>
</comment>
<dbReference type="Gene3D" id="3.40.50.300">
    <property type="entry name" value="P-loop containing nucleotide triphosphate hydrolases"/>
    <property type="match status" value="2"/>
</dbReference>
<dbReference type="PANTHER" id="PTHR30195">
    <property type="entry name" value="TYPE I SITE-SPECIFIC DEOXYRIBONUCLEASE PROTEIN SUBUNIT M AND R"/>
    <property type="match status" value="1"/>
</dbReference>
<dbReference type="GO" id="GO:0003677">
    <property type="term" value="F:DNA binding"/>
    <property type="evidence" value="ECO:0007669"/>
    <property type="project" value="UniProtKB-KW"/>
</dbReference>
<dbReference type="EC" id="3.1.21.3" evidence="10"/>
<keyword evidence="9 10" id="KW-0238">DNA-binding</keyword>
<keyword evidence="6" id="KW-0255">Endonuclease</keyword>
<dbReference type="GO" id="GO:0009035">
    <property type="term" value="F:type I site-specific deoxyribonuclease activity"/>
    <property type="evidence" value="ECO:0007669"/>
    <property type="project" value="UniProtKB-EC"/>
</dbReference>
<gene>
    <name evidence="12" type="ORF">SAMN04487900_103151</name>
</gene>
<dbReference type="GO" id="GO:0009307">
    <property type="term" value="P:DNA restriction-modification system"/>
    <property type="evidence" value="ECO:0007669"/>
    <property type="project" value="UniProtKB-KW"/>
</dbReference>
<comment type="catalytic activity">
    <reaction evidence="1 10">
        <text>Endonucleolytic cleavage of DNA to give random double-stranded fragments with terminal 5'-phosphates, ATP is simultaneously hydrolyzed.</text>
        <dbReference type="EC" id="3.1.21.3"/>
    </reaction>
</comment>
<dbReference type="PANTHER" id="PTHR30195:SF16">
    <property type="entry name" value="TYPE I RESTRICTION ENZYME ENDONUCLEASE SUBUNIT"/>
    <property type="match status" value="1"/>
</dbReference>
<feature type="domain" description="Helicase ATP-binding" evidence="11">
    <location>
        <begin position="283"/>
        <end position="453"/>
    </location>
</feature>
<reference evidence="13" key="1">
    <citation type="submission" date="2016-10" db="EMBL/GenBank/DDBJ databases">
        <authorList>
            <person name="de Groot N.N."/>
        </authorList>
    </citation>
    <scope>NUCLEOTIDE SEQUENCE [LARGE SCALE GENOMIC DNA]</scope>
    <source>
        <strain evidence="13">BP1-145</strain>
    </source>
</reference>
<dbReference type="InterPro" id="IPR055180">
    <property type="entry name" value="HsdR_RecA-like_helicase_dom_2"/>
</dbReference>
<evidence type="ECO:0000256" key="8">
    <source>
        <dbReference type="ARBA" id="ARBA00022840"/>
    </source>
</evidence>
<keyword evidence="8 10" id="KW-0067">ATP-binding</keyword>
<dbReference type="InterPro" id="IPR051268">
    <property type="entry name" value="Type-I_R_enzyme_R_subunit"/>
</dbReference>
<dbReference type="Pfam" id="PF04313">
    <property type="entry name" value="HSDR_N"/>
    <property type="match status" value="1"/>
</dbReference>
<comment type="similarity">
    <text evidence="2 10">Belongs to the HsdR family.</text>
</comment>
<dbReference type="NCBIfam" id="TIGR00348">
    <property type="entry name" value="hsdR"/>
    <property type="match status" value="1"/>
</dbReference>
<keyword evidence="5 10" id="KW-0680">Restriction system</keyword>
<dbReference type="SMART" id="SM00487">
    <property type="entry name" value="DEXDc"/>
    <property type="match status" value="1"/>
</dbReference>
<dbReference type="Proteomes" id="UP000199134">
    <property type="component" value="Unassembled WGS sequence"/>
</dbReference>
<sequence length="1045" mass="120743">MKFDEEKSFEDALVALLAPSKGWNKKLLMYPTEEDLIANWAQILFENNREIDCLNEQPLTDTEMEQVLQQVYNLKTPIKLNGFINGKSVAIIRDNKNDKLHFGKEVRLKIYDRNEIAGGKSRYQIARQPKYNKKCPVLQNRRGDITLLINGMPVIHIELKRSDTPISKAIHQIEEYSHEGIFTGIFSLVQVFVAMTPEETLYFANPGPDGKFNPSYYFHWADFNNQVINEWEKIAGLLLSIPKAHQLIGFYTVADKSDNTLKVMRSYQIEAAENISDVVRDIHWGENNLRGGYIWHTTGSGKTMTSFKTACLIAEADKADKVIFLVDRIELATQSTLKYQGYADAEGDVVDTDDCEDLISKLKNTEDDLIVTSIQKMSRITIGESKKRDRDIEKIQKKRKVIIIDECHRDTFGDMLINIKQTFPESVLFGFTGTPIDKENQKKLNTTATVFGNELHRYTLADAITDKNVLGFDPRMVLTYKDKDLRKTVALEKSKAKSEEEAISHKAKAKVFYHYMNDVPMAGYTDETGKYHSGIEDHIPSSQYKLGKHRIAVVNDIKDGWLTLSRNNKFHAILATSSIVEAIAYYRLFRELMPSLKVTALFDSSDNHNETSIEKIDGLKDIILDYNSFYRQKFSISNYGMMRKDISARMSHTEPYLGLHKTPEMQINLLIVVDQMLTGFDSKWVNTLYLDKMLEQEHLIQAFSRTNRLFGPDKPFGNIRFYRRPHTMKRNIDEAISHYSGDRPQGLFVEQLEYNLHKLNEIFTDIDHLFSTSGIKKFERLPDDISERQEFVKLFNQFNKYLEASRIQGYIAFEKMQKVEKEEGTTVMVEMLFDENQYNALLQRYNELSHGGGGGGDEDVPYDIETYITEIDTGKIDADYMNHKFDKWLKVLAQPDVTEEEKNATLDELHKSFSTLTQEEQNYAYIFLHDIENGDVKLKPGKTLRDYITEYLTRSQDRRIHHFAETFGLDEQQLRDIMLSGPTTENIDIRGRFTNLKKSANINLAKNYFEQEERSKFPTPIVIVKLDNLLRKFILGEADENFNDD</sequence>
<evidence type="ECO:0000256" key="6">
    <source>
        <dbReference type="ARBA" id="ARBA00022759"/>
    </source>
</evidence>
<dbReference type="CDD" id="cd18800">
    <property type="entry name" value="SF2_C_EcoR124I-like"/>
    <property type="match status" value="1"/>
</dbReference>
<comment type="subunit">
    <text evidence="10">The type I restriction/modification system is composed of three polypeptides R, M and S.</text>
</comment>
<dbReference type="InterPro" id="IPR014001">
    <property type="entry name" value="Helicase_ATP-bd"/>
</dbReference>
<evidence type="ECO:0000256" key="1">
    <source>
        <dbReference type="ARBA" id="ARBA00000851"/>
    </source>
</evidence>
<dbReference type="CDD" id="cd22332">
    <property type="entry name" value="HsdR_N"/>
    <property type="match status" value="1"/>
</dbReference>
<protein>
    <recommendedName>
        <fullName evidence="10">Type I restriction enzyme endonuclease subunit</fullName>
        <shortName evidence="10">R protein</shortName>
        <ecNumber evidence="10">3.1.21.3</ecNumber>
    </recommendedName>
</protein>
<evidence type="ECO:0000256" key="2">
    <source>
        <dbReference type="ARBA" id="ARBA00008598"/>
    </source>
</evidence>
<dbReference type="InterPro" id="IPR007409">
    <property type="entry name" value="Restrct_endonuc_type1_HsdR_N"/>
</dbReference>
<dbReference type="SUPFAM" id="SSF52540">
    <property type="entry name" value="P-loop containing nucleoside triphosphate hydrolases"/>
    <property type="match status" value="1"/>
</dbReference>
<evidence type="ECO:0000259" key="11">
    <source>
        <dbReference type="PROSITE" id="PS51192"/>
    </source>
</evidence>
<dbReference type="InterPro" id="IPR004473">
    <property type="entry name" value="Restrct_endonuc_typeI_HsdR"/>
</dbReference>
<dbReference type="GO" id="GO:0005524">
    <property type="term" value="F:ATP binding"/>
    <property type="evidence" value="ECO:0007669"/>
    <property type="project" value="UniProtKB-KW"/>
</dbReference>
<dbReference type="PROSITE" id="PS51192">
    <property type="entry name" value="HELICASE_ATP_BIND_1"/>
    <property type="match status" value="1"/>
</dbReference>
<evidence type="ECO:0000313" key="12">
    <source>
        <dbReference type="EMBL" id="SDN81406.1"/>
    </source>
</evidence>
<keyword evidence="4 10" id="KW-0547">Nucleotide-binding</keyword>
<evidence type="ECO:0000256" key="10">
    <source>
        <dbReference type="RuleBase" id="RU364115"/>
    </source>
</evidence>
<evidence type="ECO:0000256" key="9">
    <source>
        <dbReference type="ARBA" id="ARBA00023125"/>
    </source>
</evidence>
<dbReference type="Gene3D" id="3.90.1570.50">
    <property type="match status" value="1"/>
</dbReference>
<dbReference type="Pfam" id="PF22679">
    <property type="entry name" value="T1R_D3-like"/>
    <property type="match status" value="1"/>
</dbReference>
<evidence type="ECO:0000313" key="13">
    <source>
        <dbReference type="Proteomes" id="UP000199134"/>
    </source>
</evidence>
<evidence type="ECO:0000256" key="3">
    <source>
        <dbReference type="ARBA" id="ARBA00022722"/>
    </source>
</evidence>
<evidence type="ECO:0000256" key="7">
    <source>
        <dbReference type="ARBA" id="ARBA00022801"/>
    </source>
</evidence>
<evidence type="ECO:0000256" key="4">
    <source>
        <dbReference type="ARBA" id="ARBA00022741"/>
    </source>
</evidence>
<name>A0A1H0EGK4_9BACT</name>